<comment type="caution">
    <text evidence="2">The sequence shown here is derived from an EMBL/GenBank/DDBJ whole genome shotgun (WGS) entry which is preliminary data.</text>
</comment>
<feature type="compositionally biased region" description="Low complexity" evidence="1">
    <location>
        <begin position="19"/>
        <end position="29"/>
    </location>
</feature>
<accession>A0A9N7UAK2</accession>
<reference evidence="2" key="1">
    <citation type="submission" date="2020-03" db="EMBL/GenBank/DDBJ databases">
        <authorList>
            <person name="Weist P."/>
        </authorList>
    </citation>
    <scope>NUCLEOTIDE SEQUENCE</scope>
</reference>
<sequence>MKGGVRQDKKEEGRDQRKCSGCYGSSGEGCIHGQRRKLASPNNRPPAPPSPLPVSPRQAPDPLVNLPGGRRSMAQSCRVTVRDDEGEIEKERSYTTQMGRRDEKMKR</sequence>
<feature type="region of interest" description="Disordered" evidence="1">
    <location>
        <begin position="1"/>
        <end position="107"/>
    </location>
</feature>
<dbReference type="AlphaFoldDB" id="A0A9N7UAK2"/>
<proteinExistence type="predicted"/>
<keyword evidence="3" id="KW-1185">Reference proteome</keyword>
<dbReference type="Proteomes" id="UP001153269">
    <property type="component" value="Unassembled WGS sequence"/>
</dbReference>
<organism evidence="2 3">
    <name type="scientific">Pleuronectes platessa</name>
    <name type="common">European plaice</name>
    <dbReference type="NCBI Taxonomy" id="8262"/>
    <lineage>
        <taxon>Eukaryota</taxon>
        <taxon>Metazoa</taxon>
        <taxon>Chordata</taxon>
        <taxon>Craniata</taxon>
        <taxon>Vertebrata</taxon>
        <taxon>Euteleostomi</taxon>
        <taxon>Actinopterygii</taxon>
        <taxon>Neopterygii</taxon>
        <taxon>Teleostei</taxon>
        <taxon>Neoteleostei</taxon>
        <taxon>Acanthomorphata</taxon>
        <taxon>Carangaria</taxon>
        <taxon>Pleuronectiformes</taxon>
        <taxon>Pleuronectoidei</taxon>
        <taxon>Pleuronectidae</taxon>
        <taxon>Pleuronectes</taxon>
    </lineage>
</organism>
<evidence type="ECO:0000313" key="3">
    <source>
        <dbReference type="Proteomes" id="UP001153269"/>
    </source>
</evidence>
<name>A0A9N7UAK2_PLEPL</name>
<protein>
    <submittedName>
        <fullName evidence="2">Uncharacterized protein</fullName>
    </submittedName>
</protein>
<feature type="compositionally biased region" description="Pro residues" evidence="1">
    <location>
        <begin position="43"/>
        <end position="54"/>
    </location>
</feature>
<evidence type="ECO:0000313" key="2">
    <source>
        <dbReference type="EMBL" id="CAB1427521.1"/>
    </source>
</evidence>
<dbReference type="EMBL" id="CADEAL010000974">
    <property type="protein sequence ID" value="CAB1427521.1"/>
    <property type="molecule type" value="Genomic_DNA"/>
</dbReference>
<feature type="compositionally biased region" description="Basic and acidic residues" evidence="1">
    <location>
        <begin position="1"/>
        <end position="18"/>
    </location>
</feature>
<evidence type="ECO:0000256" key="1">
    <source>
        <dbReference type="SAM" id="MobiDB-lite"/>
    </source>
</evidence>
<feature type="compositionally biased region" description="Basic and acidic residues" evidence="1">
    <location>
        <begin position="89"/>
        <end position="107"/>
    </location>
</feature>
<gene>
    <name evidence="2" type="ORF">PLEPLA_LOCUS15461</name>
</gene>